<evidence type="ECO:0000313" key="2">
    <source>
        <dbReference type="Proteomes" id="UP000076871"/>
    </source>
</evidence>
<dbReference type="STRING" id="1314785.A0A165DC71"/>
<name>A0A165DC71_9APHY</name>
<dbReference type="Proteomes" id="UP000076871">
    <property type="component" value="Unassembled WGS sequence"/>
</dbReference>
<accession>A0A165DC71</accession>
<dbReference type="InParanoid" id="A0A165DC71"/>
<reference evidence="1 2" key="1">
    <citation type="journal article" date="2016" name="Mol. Biol. Evol.">
        <title>Comparative Genomics of Early-Diverging Mushroom-Forming Fungi Provides Insights into the Origins of Lignocellulose Decay Capabilities.</title>
        <authorList>
            <person name="Nagy L.G."/>
            <person name="Riley R."/>
            <person name="Tritt A."/>
            <person name="Adam C."/>
            <person name="Daum C."/>
            <person name="Floudas D."/>
            <person name="Sun H."/>
            <person name="Yadav J.S."/>
            <person name="Pangilinan J."/>
            <person name="Larsson K.H."/>
            <person name="Matsuura K."/>
            <person name="Barry K."/>
            <person name="Labutti K."/>
            <person name="Kuo R."/>
            <person name="Ohm R.A."/>
            <person name="Bhattacharya S.S."/>
            <person name="Shirouzu T."/>
            <person name="Yoshinaga Y."/>
            <person name="Martin F.M."/>
            <person name="Grigoriev I.V."/>
            <person name="Hibbett D.S."/>
        </authorList>
    </citation>
    <scope>NUCLEOTIDE SEQUENCE [LARGE SCALE GENOMIC DNA]</scope>
    <source>
        <strain evidence="1 2">93-53</strain>
    </source>
</reference>
<sequence length="80" mass="8772">KIEPSAFASGARLDAMLREMEELFAARFARGDKKKAQARLRGGAQLKSHHYSTFRTGMMIGLGLPALIDGLVKSTFSRTC</sequence>
<feature type="non-terminal residue" evidence="1">
    <location>
        <position position="1"/>
    </location>
</feature>
<organism evidence="1 2">
    <name type="scientific">Laetiporus sulphureus 93-53</name>
    <dbReference type="NCBI Taxonomy" id="1314785"/>
    <lineage>
        <taxon>Eukaryota</taxon>
        <taxon>Fungi</taxon>
        <taxon>Dikarya</taxon>
        <taxon>Basidiomycota</taxon>
        <taxon>Agaricomycotina</taxon>
        <taxon>Agaricomycetes</taxon>
        <taxon>Polyporales</taxon>
        <taxon>Laetiporus</taxon>
    </lineage>
</organism>
<dbReference type="GeneID" id="63821744"/>
<gene>
    <name evidence="1" type="ORF">LAESUDRAFT_657911</name>
</gene>
<protein>
    <submittedName>
        <fullName evidence="1">Uncharacterized protein</fullName>
    </submittedName>
</protein>
<keyword evidence="2" id="KW-1185">Reference proteome</keyword>
<dbReference type="RefSeq" id="XP_040762278.1">
    <property type="nucleotide sequence ID" value="XM_040904714.1"/>
</dbReference>
<dbReference type="OrthoDB" id="9970435at2759"/>
<dbReference type="EMBL" id="KV427636">
    <property type="protein sequence ID" value="KZT04538.1"/>
    <property type="molecule type" value="Genomic_DNA"/>
</dbReference>
<evidence type="ECO:0000313" key="1">
    <source>
        <dbReference type="EMBL" id="KZT04538.1"/>
    </source>
</evidence>
<dbReference type="AlphaFoldDB" id="A0A165DC71"/>
<proteinExistence type="predicted"/>